<dbReference type="RefSeq" id="WP_178366319.1">
    <property type="nucleotide sequence ID" value="NZ_JACADJ010000019.1"/>
</dbReference>
<sequence length="84" mass="9567">MKSKHRKTLIAIFATPTRANIKFSDIESLVIALGGEVREGAGSRVMLEISGKREYAHRPHPGKEAKRYIVERIRKWLINLEVTP</sequence>
<accession>A0A850SZK8</accession>
<proteinExistence type="predicted"/>
<dbReference type="EMBL" id="JACADJ010000019">
    <property type="protein sequence ID" value="NWH04863.1"/>
    <property type="molecule type" value="Genomic_DNA"/>
</dbReference>
<protein>
    <submittedName>
        <fullName evidence="1">Type II toxin-antitoxin system HicA family toxin</fullName>
    </submittedName>
</protein>
<dbReference type="Pfam" id="PF07927">
    <property type="entry name" value="HicA_toxin"/>
    <property type="match status" value="1"/>
</dbReference>
<organism evidence="1 2">
    <name type="scientific">Desulfobacter latus</name>
    <dbReference type="NCBI Taxonomy" id="2292"/>
    <lineage>
        <taxon>Bacteria</taxon>
        <taxon>Pseudomonadati</taxon>
        <taxon>Thermodesulfobacteriota</taxon>
        <taxon>Desulfobacteria</taxon>
        <taxon>Desulfobacterales</taxon>
        <taxon>Desulfobacteraceae</taxon>
        <taxon>Desulfobacter</taxon>
    </lineage>
</organism>
<dbReference type="InterPro" id="IPR012933">
    <property type="entry name" value="HicA_mRNA_interferase"/>
</dbReference>
<evidence type="ECO:0000313" key="1">
    <source>
        <dbReference type="EMBL" id="NWH04863.1"/>
    </source>
</evidence>
<name>A0A850SZK8_9BACT</name>
<dbReference type="GO" id="GO:0003729">
    <property type="term" value="F:mRNA binding"/>
    <property type="evidence" value="ECO:0007669"/>
    <property type="project" value="InterPro"/>
</dbReference>
<keyword evidence="2" id="KW-1185">Reference proteome</keyword>
<evidence type="ECO:0000313" key="2">
    <source>
        <dbReference type="Proteomes" id="UP000553343"/>
    </source>
</evidence>
<comment type="caution">
    <text evidence="1">The sequence shown here is derived from an EMBL/GenBank/DDBJ whole genome shotgun (WGS) entry which is preliminary data.</text>
</comment>
<gene>
    <name evidence="1" type="ORF">HXW94_07670</name>
</gene>
<dbReference type="Proteomes" id="UP000553343">
    <property type="component" value="Unassembled WGS sequence"/>
</dbReference>
<dbReference type="AlphaFoldDB" id="A0A850SZK8"/>
<reference evidence="1 2" key="1">
    <citation type="submission" date="2020-06" db="EMBL/GenBank/DDBJ databases">
        <title>High-quality draft genome of sulfate reducer Desulfobacter latus type strain AcrS2 isolated from marine sediment.</title>
        <authorList>
            <person name="Hoppe M."/>
            <person name="Larsen C.K."/>
            <person name="Marshall I.P.G."/>
            <person name="Schramm A."/>
            <person name="Marietou A.G."/>
        </authorList>
    </citation>
    <scope>NUCLEOTIDE SEQUENCE [LARGE SCALE GENOMIC DNA]</scope>
    <source>
        <strain evidence="1 2">AcRS2</strain>
    </source>
</reference>